<dbReference type="RefSeq" id="WP_211799893.1">
    <property type="nucleotide sequence ID" value="NZ_JAGSCS010000003.1"/>
</dbReference>
<organism evidence="2 3">
    <name type="scientific">Proteiniclasticum sediminis</name>
    <dbReference type="NCBI Taxonomy" id="2804028"/>
    <lineage>
        <taxon>Bacteria</taxon>
        <taxon>Bacillati</taxon>
        <taxon>Bacillota</taxon>
        <taxon>Clostridia</taxon>
        <taxon>Eubacteriales</taxon>
        <taxon>Clostridiaceae</taxon>
        <taxon>Proteiniclasticum</taxon>
    </lineage>
</organism>
<proteinExistence type="predicted"/>
<dbReference type="CDD" id="cd05403">
    <property type="entry name" value="NT_KNTase_like"/>
    <property type="match status" value="1"/>
</dbReference>
<dbReference type="InterPro" id="IPR041633">
    <property type="entry name" value="Polbeta"/>
</dbReference>
<evidence type="ECO:0000313" key="3">
    <source>
        <dbReference type="Proteomes" id="UP000675379"/>
    </source>
</evidence>
<dbReference type="Pfam" id="PF18765">
    <property type="entry name" value="Polbeta"/>
    <property type="match status" value="1"/>
</dbReference>
<dbReference type="Gene3D" id="3.30.460.10">
    <property type="entry name" value="Beta Polymerase, domain 2"/>
    <property type="match status" value="1"/>
</dbReference>
<feature type="domain" description="Polymerase beta nucleotidyltransferase" evidence="1">
    <location>
        <begin position="17"/>
        <end position="109"/>
    </location>
</feature>
<evidence type="ECO:0000313" key="2">
    <source>
        <dbReference type="EMBL" id="MBR0575369.1"/>
    </source>
</evidence>
<protein>
    <submittedName>
        <fullName evidence="2">Nucleotidyltransferase domain-containing protein</fullName>
    </submittedName>
</protein>
<comment type="caution">
    <text evidence="2">The sequence shown here is derived from an EMBL/GenBank/DDBJ whole genome shotgun (WGS) entry which is preliminary data.</text>
</comment>
<name>A0A941HPI0_9CLOT</name>
<accession>A0A941HPI0</accession>
<dbReference type="SUPFAM" id="SSF81301">
    <property type="entry name" value="Nucleotidyltransferase"/>
    <property type="match status" value="1"/>
</dbReference>
<dbReference type="Proteomes" id="UP000675379">
    <property type="component" value="Unassembled WGS sequence"/>
</dbReference>
<gene>
    <name evidence="2" type="ORF">KCG48_03345</name>
</gene>
<evidence type="ECO:0000259" key="1">
    <source>
        <dbReference type="Pfam" id="PF18765"/>
    </source>
</evidence>
<reference evidence="2" key="1">
    <citation type="submission" date="2021-04" db="EMBL/GenBank/DDBJ databases">
        <title>Proteiniclasticum sedimins sp. nov., an obligate anaerobic bacterium isolated from anaerobic sludge.</title>
        <authorList>
            <person name="Liu J."/>
        </authorList>
    </citation>
    <scope>NUCLEOTIDE SEQUENCE</scope>
    <source>
        <strain evidence="2">BAD-10</strain>
    </source>
</reference>
<dbReference type="Gene3D" id="1.20.120.330">
    <property type="entry name" value="Nucleotidyltransferases domain 2"/>
    <property type="match status" value="1"/>
</dbReference>
<dbReference type="InterPro" id="IPR043519">
    <property type="entry name" value="NT_sf"/>
</dbReference>
<keyword evidence="3" id="KW-1185">Reference proteome</keyword>
<dbReference type="EMBL" id="JAGSCS010000003">
    <property type="protein sequence ID" value="MBR0575369.1"/>
    <property type="molecule type" value="Genomic_DNA"/>
</dbReference>
<dbReference type="AlphaFoldDB" id="A0A941HPI0"/>
<sequence>MKNLIVEYQKVYQVVTQRMKEVPDILAAFVFGSMVTGDLWENSDIDFFVILKDGSPGIRNLYSNEQGVPVHLKVLSKAELLAWRELEVRGGYMHRIFSSSKLVFSKDPEITSRYNDARFYPEKDRRKWTLSYLGRLIKSIDSTEKFMYYGNHYGAYHALMESMELFASILVNTRGYLISKDTLNVAAGLDQEFRQHYQLLVSGEQLEEKTKIVNRYLKQRLDKEILEASEVLLAYFREHSRPLSSSEIKADPFFRDFDLHMEGILNLLHRKNLLKQSYRSVKTPEGYLMFEENVYSL</sequence>